<feature type="transmembrane region" description="Helical" evidence="5">
    <location>
        <begin position="211"/>
        <end position="231"/>
    </location>
</feature>
<name>A0A8X7BQ79_9ARAC</name>
<protein>
    <submittedName>
        <fullName evidence="7">Protein O-mannosyl-transferase TMTC3</fullName>
    </submittedName>
</protein>
<keyword evidence="8" id="KW-1185">Reference proteome</keyword>
<comment type="caution">
    <text evidence="7">The sequence shown here is derived from an EMBL/GenBank/DDBJ whole genome shotgun (WGS) entry which is preliminary data.</text>
</comment>
<sequence length="232" mass="26497">MTLKEARKGRGCTKRSDDKSSSLLLNDGNRTSYSQLLCPRVRDLDFEKEFPLRPINSPLCFFRRRDRASHTSLEKNPSRIQSIRHLMLGRGIVSPWLRDKLLRIFLLGGAAALVLYLRWKVMGQRMPVFSRFDNPAAVSASPTRQLTYNYLLAVNAWLLLFPCHLCCDWTMSTVPLVESFWDVRNVATIVLYGGLFYLLKNLSKLEEDVKMTVIMVSSYASFILVIAIDGVS</sequence>
<accession>A0A8X7BQ79</accession>
<evidence type="ECO:0000256" key="3">
    <source>
        <dbReference type="ARBA" id="ARBA00023136"/>
    </source>
</evidence>
<keyword evidence="5" id="KW-1133">Transmembrane helix</keyword>
<feature type="transmembrane region" description="Helical" evidence="5">
    <location>
        <begin position="101"/>
        <end position="119"/>
    </location>
</feature>
<evidence type="ECO:0000256" key="1">
    <source>
        <dbReference type="ARBA" id="ARBA00022737"/>
    </source>
</evidence>
<dbReference type="AlphaFoldDB" id="A0A8X7BQ79"/>
<evidence type="ECO:0000256" key="4">
    <source>
        <dbReference type="SAM" id="MobiDB-lite"/>
    </source>
</evidence>
<dbReference type="EMBL" id="BMAV01000735">
    <property type="protein sequence ID" value="GFY38254.1"/>
    <property type="molecule type" value="Genomic_DNA"/>
</dbReference>
<keyword evidence="5" id="KW-0812">Transmembrane</keyword>
<evidence type="ECO:0000259" key="6">
    <source>
        <dbReference type="Pfam" id="PF08409"/>
    </source>
</evidence>
<feature type="compositionally biased region" description="Basic and acidic residues" evidence="4">
    <location>
        <begin position="1"/>
        <end position="20"/>
    </location>
</feature>
<feature type="transmembrane region" description="Helical" evidence="5">
    <location>
        <begin position="179"/>
        <end position="199"/>
    </location>
</feature>
<evidence type="ECO:0000313" key="8">
    <source>
        <dbReference type="Proteomes" id="UP000886998"/>
    </source>
</evidence>
<proteinExistence type="predicted"/>
<evidence type="ECO:0000256" key="2">
    <source>
        <dbReference type="ARBA" id="ARBA00022803"/>
    </source>
</evidence>
<organism evidence="7 8">
    <name type="scientific">Trichonephila inaurata madagascariensis</name>
    <dbReference type="NCBI Taxonomy" id="2747483"/>
    <lineage>
        <taxon>Eukaryota</taxon>
        <taxon>Metazoa</taxon>
        <taxon>Ecdysozoa</taxon>
        <taxon>Arthropoda</taxon>
        <taxon>Chelicerata</taxon>
        <taxon>Arachnida</taxon>
        <taxon>Araneae</taxon>
        <taxon>Araneomorphae</taxon>
        <taxon>Entelegynae</taxon>
        <taxon>Araneoidea</taxon>
        <taxon>Nephilidae</taxon>
        <taxon>Trichonephila</taxon>
        <taxon>Trichonephila inaurata</taxon>
    </lineage>
</organism>
<dbReference type="GO" id="GO:0035269">
    <property type="term" value="P:protein O-linked glycosylation via mannose"/>
    <property type="evidence" value="ECO:0007669"/>
    <property type="project" value="TreeGrafter"/>
</dbReference>
<dbReference type="InterPro" id="IPR013618">
    <property type="entry name" value="TMTC_DUF1736"/>
</dbReference>
<evidence type="ECO:0000313" key="7">
    <source>
        <dbReference type="EMBL" id="GFY38254.1"/>
    </source>
</evidence>
<keyword evidence="1" id="KW-0677">Repeat</keyword>
<dbReference type="PANTHER" id="PTHR44395">
    <property type="match status" value="1"/>
</dbReference>
<keyword evidence="2" id="KW-0802">TPR repeat</keyword>
<evidence type="ECO:0000256" key="5">
    <source>
        <dbReference type="SAM" id="Phobius"/>
    </source>
</evidence>
<dbReference type="GO" id="GO:0005783">
    <property type="term" value="C:endoplasmic reticulum"/>
    <property type="evidence" value="ECO:0007669"/>
    <property type="project" value="TreeGrafter"/>
</dbReference>
<dbReference type="OrthoDB" id="6435800at2759"/>
<feature type="domain" description="DUF1736" evidence="6">
    <location>
        <begin position="124"/>
        <end position="195"/>
    </location>
</feature>
<feature type="region of interest" description="Disordered" evidence="4">
    <location>
        <begin position="1"/>
        <end position="26"/>
    </location>
</feature>
<keyword evidence="3 5" id="KW-0472">Membrane</keyword>
<dbReference type="PANTHER" id="PTHR44395:SF1">
    <property type="entry name" value="PROTEIN O-MANNOSYL-TRANSFERASE TMTC3"/>
    <property type="match status" value="1"/>
</dbReference>
<dbReference type="GO" id="GO:0000030">
    <property type="term" value="F:mannosyltransferase activity"/>
    <property type="evidence" value="ECO:0007669"/>
    <property type="project" value="TreeGrafter"/>
</dbReference>
<gene>
    <name evidence="7" type="primary">Tmtc3</name>
    <name evidence="7" type="ORF">TNIN_344521</name>
</gene>
<dbReference type="Pfam" id="PF08409">
    <property type="entry name" value="TMTC_DUF1736"/>
    <property type="match status" value="1"/>
</dbReference>
<dbReference type="Proteomes" id="UP000886998">
    <property type="component" value="Unassembled WGS sequence"/>
</dbReference>
<reference evidence="7" key="1">
    <citation type="submission" date="2020-08" db="EMBL/GenBank/DDBJ databases">
        <title>Multicomponent nature underlies the extraordinary mechanical properties of spider dragline silk.</title>
        <authorList>
            <person name="Kono N."/>
            <person name="Nakamura H."/>
            <person name="Mori M."/>
            <person name="Yoshida Y."/>
            <person name="Ohtoshi R."/>
            <person name="Malay A.D."/>
            <person name="Moran D.A.P."/>
            <person name="Tomita M."/>
            <person name="Numata K."/>
            <person name="Arakawa K."/>
        </authorList>
    </citation>
    <scope>NUCLEOTIDE SEQUENCE</scope>
</reference>